<evidence type="ECO:0000259" key="18">
    <source>
        <dbReference type="PROSITE" id="PS51068"/>
    </source>
</evidence>
<keyword evidence="5 16" id="KW-0227">DNA damage</keyword>
<evidence type="ECO:0000256" key="9">
    <source>
        <dbReference type="ARBA" id="ARBA00023125"/>
    </source>
</evidence>
<evidence type="ECO:0000256" key="11">
    <source>
        <dbReference type="ARBA" id="ARBA00023239"/>
    </source>
</evidence>
<keyword evidence="6 16" id="KW-0863">Zinc-finger</keyword>
<keyword evidence="10 16" id="KW-0234">DNA repair</keyword>
<organism evidence="19 20">
    <name type="scientific">Liquorilactobacillus ghanensis DSM 18630</name>
    <dbReference type="NCBI Taxonomy" id="1423750"/>
    <lineage>
        <taxon>Bacteria</taxon>
        <taxon>Bacillati</taxon>
        <taxon>Bacillota</taxon>
        <taxon>Bacilli</taxon>
        <taxon>Lactobacillales</taxon>
        <taxon>Lactobacillaceae</taxon>
        <taxon>Liquorilactobacillus</taxon>
    </lineage>
</organism>
<evidence type="ECO:0000256" key="6">
    <source>
        <dbReference type="ARBA" id="ARBA00022771"/>
    </source>
</evidence>
<dbReference type="SMART" id="SM00898">
    <property type="entry name" value="Fapy_DNA_glyco"/>
    <property type="match status" value="1"/>
</dbReference>
<sequence>MPELPEVETVRRGLVKLIKNKTIKQVKVIYPKIVVGDPLEFAQQLQNKKIESIGRRGKFLLFNFNQGVTMVSHLRMEGKYFVKSADKPLEKHTHVVFSFTDGLQLRYNDVRKFGRMQLVKTNSIAQLPNLAKLGPEPLSDQFVLPDFVQKLANKKKAIKAVLLDQTVVAGLGNIYADEVLWLSKIHPLTPAAKLSVKQISVLRQQIITELTAAVKAGGTTVRSYTDAFEHSGNFQFDLHVYGRQGQPCQRCGSQIVKIRVAQRGTHFCPNCQQVIK</sequence>
<comment type="similarity">
    <text evidence="2 16">Belongs to the FPG family.</text>
</comment>
<dbReference type="PROSITE" id="PS01242">
    <property type="entry name" value="ZF_FPG_1"/>
    <property type="match status" value="1"/>
</dbReference>
<dbReference type="SUPFAM" id="SSF57716">
    <property type="entry name" value="Glucocorticoid receptor-like (DNA-binding domain)"/>
    <property type="match status" value="1"/>
</dbReference>
<keyword evidence="8 16" id="KW-0862">Zinc</keyword>
<dbReference type="PATRIC" id="fig|1423750.3.peg.22"/>
<dbReference type="InterPro" id="IPR010663">
    <property type="entry name" value="Znf_FPG/IleRS"/>
</dbReference>
<dbReference type="GO" id="GO:0034039">
    <property type="term" value="F:8-oxo-7,8-dihydroguanine DNA N-glycosylase activity"/>
    <property type="evidence" value="ECO:0007669"/>
    <property type="project" value="TreeGrafter"/>
</dbReference>
<dbReference type="Gene3D" id="1.10.8.50">
    <property type="match status" value="1"/>
</dbReference>
<evidence type="ECO:0000256" key="3">
    <source>
        <dbReference type="ARBA" id="ARBA00011245"/>
    </source>
</evidence>
<evidence type="ECO:0000256" key="2">
    <source>
        <dbReference type="ARBA" id="ARBA00009409"/>
    </source>
</evidence>
<dbReference type="RefSeq" id="WP_057870831.1">
    <property type="nucleotide sequence ID" value="NZ_AZGB01000005.1"/>
</dbReference>
<comment type="cofactor">
    <cofactor evidence="16">
        <name>Zn(2+)</name>
        <dbReference type="ChEBI" id="CHEBI:29105"/>
    </cofactor>
    <text evidence="16">Binds 1 zinc ion per subunit.</text>
</comment>
<feature type="binding site" evidence="16">
    <location>
        <position position="154"/>
    </location>
    <ligand>
        <name>DNA</name>
        <dbReference type="ChEBI" id="CHEBI:16991"/>
    </ligand>
</feature>
<dbReference type="GO" id="GO:0003684">
    <property type="term" value="F:damaged DNA binding"/>
    <property type="evidence" value="ECO:0007669"/>
    <property type="project" value="InterPro"/>
</dbReference>
<keyword evidence="13 16" id="KW-0326">Glycosidase</keyword>
<dbReference type="GO" id="GO:0006284">
    <property type="term" value="P:base-excision repair"/>
    <property type="evidence" value="ECO:0007669"/>
    <property type="project" value="InterPro"/>
</dbReference>
<comment type="function">
    <text evidence="15">Involved in base excision repair of DNA damaged by oxidation or by mutagenic agents. Acts as a DNA glycosylase that recognizes and removes damaged bases. Has a preference for oxidized purines, such as 7,8-dihydro-8-oxoguanine (8-oxoG). Has AP (apurinic/apyrimidinic) lyase activity and introduces nicks in the DNA strand. Cleaves the DNA backbone by beta-delta elimination to generate a single-strand break at the site of the removed base with both 3'- and 5'-phosphates.</text>
</comment>
<dbReference type="EC" id="4.2.99.18" evidence="16"/>
<evidence type="ECO:0000256" key="5">
    <source>
        <dbReference type="ARBA" id="ARBA00022763"/>
    </source>
</evidence>
<dbReference type="STRING" id="1423750.FC89_GL000022"/>
<evidence type="ECO:0000256" key="13">
    <source>
        <dbReference type="ARBA" id="ARBA00023295"/>
    </source>
</evidence>
<evidence type="ECO:0000256" key="4">
    <source>
        <dbReference type="ARBA" id="ARBA00022723"/>
    </source>
</evidence>
<dbReference type="PROSITE" id="PS51068">
    <property type="entry name" value="FPG_CAT"/>
    <property type="match status" value="1"/>
</dbReference>
<dbReference type="PANTHER" id="PTHR22993">
    <property type="entry name" value="FORMAMIDOPYRIMIDINE-DNA GLYCOSYLASE"/>
    <property type="match status" value="1"/>
</dbReference>
<dbReference type="EMBL" id="AZGB01000005">
    <property type="protein sequence ID" value="KRM07584.1"/>
    <property type="molecule type" value="Genomic_DNA"/>
</dbReference>
<dbReference type="InterPro" id="IPR035937">
    <property type="entry name" value="FPG_N"/>
</dbReference>
<dbReference type="AlphaFoldDB" id="A0A0R1VP28"/>
<evidence type="ECO:0000256" key="7">
    <source>
        <dbReference type="ARBA" id="ARBA00022801"/>
    </source>
</evidence>
<dbReference type="EC" id="3.2.2.23" evidence="16"/>
<dbReference type="GO" id="GO:0140078">
    <property type="term" value="F:class I DNA-(apurinic or apyrimidinic site) endonuclease activity"/>
    <property type="evidence" value="ECO:0007669"/>
    <property type="project" value="UniProtKB-EC"/>
</dbReference>
<accession>A0A0R1VP28</accession>
<dbReference type="InterPro" id="IPR015887">
    <property type="entry name" value="DNA_glyclase_Znf_dom_DNA_BS"/>
</dbReference>
<keyword evidence="20" id="KW-1185">Reference proteome</keyword>
<dbReference type="OrthoDB" id="9800855at2"/>
<evidence type="ECO:0000313" key="20">
    <source>
        <dbReference type="Proteomes" id="UP000051451"/>
    </source>
</evidence>
<keyword evidence="4 16" id="KW-0479">Metal-binding</keyword>
<feature type="binding site" evidence="16">
    <location>
        <position position="92"/>
    </location>
    <ligand>
        <name>DNA</name>
        <dbReference type="ChEBI" id="CHEBI:16991"/>
    </ligand>
</feature>
<dbReference type="Pfam" id="PF06831">
    <property type="entry name" value="H2TH"/>
    <property type="match status" value="1"/>
</dbReference>
<evidence type="ECO:0000256" key="14">
    <source>
        <dbReference type="ARBA" id="ARBA00044632"/>
    </source>
</evidence>
<dbReference type="PROSITE" id="PS51066">
    <property type="entry name" value="ZF_FPG_2"/>
    <property type="match status" value="1"/>
</dbReference>
<dbReference type="Proteomes" id="UP000051451">
    <property type="component" value="Unassembled WGS sequence"/>
</dbReference>
<dbReference type="NCBIfam" id="NF002211">
    <property type="entry name" value="PRK01103.1"/>
    <property type="match status" value="1"/>
</dbReference>
<feature type="domain" description="Formamidopyrimidine-DNA glycosylase catalytic" evidence="18">
    <location>
        <begin position="2"/>
        <end position="114"/>
    </location>
</feature>
<keyword evidence="11 16" id="KW-0456">Lyase</keyword>
<dbReference type="HAMAP" id="MF_00103">
    <property type="entry name" value="Fapy_DNA_glycosyl"/>
    <property type="match status" value="1"/>
</dbReference>
<evidence type="ECO:0000256" key="1">
    <source>
        <dbReference type="ARBA" id="ARBA00001668"/>
    </source>
</evidence>
<dbReference type="Pfam" id="PF06827">
    <property type="entry name" value="zf-FPG_IleRS"/>
    <property type="match status" value="1"/>
</dbReference>
<dbReference type="FunFam" id="1.10.8.50:FF:000003">
    <property type="entry name" value="Formamidopyrimidine-DNA glycosylase"/>
    <property type="match status" value="1"/>
</dbReference>
<evidence type="ECO:0000256" key="16">
    <source>
        <dbReference type="HAMAP-Rule" id="MF_00103"/>
    </source>
</evidence>
<evidence type="ECO:0000259" key="17">
    <source>
        <dbReference type="PROSITE" id="PS51066"/>
    </source>
</evidence>
<comment type="subunit">
    <text evidence="3 16">Monomer.</text>
</comment>
<keyword evidence="7 16" id="KW-0378">Hydrolase</keyword>
<feature type="active site" description="Proton donor; for beta-elimination activity" evidence="16">
    <location>
        <position position="58"/>
    </location>
</feature>
<comment type="catalytic activity">
    <reaction evidence="1 16">
        <text>Hydrolysis of DNA containing ring-opened 7-methylguanine residues, releasing 2,6-diamino-4-hydroxy-5-(N-methyl)formamidopyrimidine.</text>
        <dbReference type="EC" id="3.2.2.23"/>
    </reaction>
</comment>
<evidence type="ECO:0000256" key="12">
    <source>
        <dbReference type="ARBA" id="ARBA00023268"/>
    </source>
</evidence>
<dbReference type="InterPro" id="IPR010979">
    <property type="entry name" value="Ribosomal_uS13-like_H2TH"/>
</dbReference>
<dbReference type="Gene3D" id="3.20.190.10">
    <property type="entry name" value="MutM-like, N-terminal"/>
    <property type="match status" value="1"/>
</dbReference>
<dbReference type="GO" id="GO:0008270">
    <property type="term" value="F:zinc ion binding"/>
    <property type="evidence" value="ECO:0007669"/>
    <property type="project" value="UniProtKB-UniRule"/>
</dbReference>
<dbReference type="InterPro" id="IPR012319">
    <property type="entry name" value="FPG_cat"/>
</dbReference>
<dbReference type="GO" id="GO:0003690">
    <property type="term" value="F:double-stranded DNA binding"/>
    <property type="evidence" value="ECO:0007669"/>
    <property type="project" value="UniProtKB-ARBA"/>
</dbReference>
<evidence type="ECO:0000313" key="19">
    <source>
        <dbReference type="EMBL" id="KRM07584.1"/>
    </source>
</evidence>
<dbReference type="InterPro" id="IPR015886">
    <property type="entry name" value="H2TH_FPG"/>
</dbReference>
<comment type="function">
    <text evidence="16">Involved in base excision repair of DNA damaged by oxidation or by mutagenic agents. Acts as DNA glycosylase that recognizes and removes damaged bases. Has a preference for oxidized purines, such as 7,8-dihydro-8-oxoguanine (8-oxoG). Has AP (apurinic/apyrimidinic) lyase activity and introduces nicks in the DNA strand. Cleaves the DNA backbone by beta-delta elimination to generate a single-strand break at the site of the removed base with both 3'- and 5'-phosphates.</text>
</comment>
<dbReference type="SUPFAM" id="SSF81624">
    <property type="entry name" value="N-terminal domain of MutM-like DNA repair proteins"/>
    <property type="match status" value="1"/>
</dbReference>
<evidence type="ECO:0000256" key="10">
    <source>
        <dbReference type="ARBA" id="ARBA00023204"/>
    </source>
</evidence>
<feature type="binding site" evidence="16">
    <location>
        <position position="111"/>
    </location>
    <ligand>
        <name>DNA</name>
        <dbReference type="ChEBI" id="CHEBI:16991"/>
    </ligand>
</feature>
<name>A0A0R1VP28_9LACO</name>
<evidence type="ECO:0000256" key="15">
    <source>
        <dbReference type="ARBA" id="ARBA00060177"/>
    </source>
</evidence>
<reference evidence="19 20" key="1">
    <citation type="journal article" date="2015" name="Genome Announc.">
        <title>Expanding the biotechnology potential of lactobacilli through comparative genomics of 213 strains and associated genera.</title>
        <authorList>
            <person name="Sun Z."/>
            <person name="Harris H.M."/>
            <person name="McCann A."/>
            <person name="Guo C."/>
            <person name="Argimon S."/>
            <person name="Zhang W."/>
            <person name="Yang X."/>
            <person name="Jeffery I.B."/>
            <person name="Cooney J.C."/>
            <person name="Kagawa T.F."/>
            <person name="Liu W."/>
            <person name="Song Y."/>
            <person name="Salvetti E."/>
            <person name="Wrobel A."/>
            <person name="Rasinkangas P."/>
            <person name="Parkhill J."/>
            <person name="Rea M.C."/>
            <person name="O'Sullivan O."/>
            <person name="Ritari J."/>
            <person name="Douillard F.P."/>
            <person name="Paul Ross R."/>
            <person name="Yang R."/>
            <person name="Briner A.E."/>
            <person name="Felis G.E."/>
            <person name="de Vos W.M."/>
            <person name="Barrangou R."/>
            <person name="Klaenhammer T.R."/>
            <person name="Caufield P.W."/>
            <person name="Cui Y."/>
            <person name="Zhang H."/>
            <person name="O'Toole P.W."/>
        </authorList>
    </citation>
    <scope>NUCLEOTIDE SEQUENCE [LARGE SCALE GENOMIC DNA]</scope>
    <source>
        <strain evidence="19 20">DSM 18630</strain>
    </source>
</reference>
<feature type="active site" description="Schiff-base intermediate with DNA" evidence="16">
    <location>
        <position position="2"/>
    </location>
</feature>
<dbReference type="PANTHER" id="PTHR22993:SF9">
    <property type="entry name" value="FORMAMIDOPYRIMIDINE-DNA GLYCOSYLASE"/>
    <property type="match status" value="1"/>
</dbReference>
<dbReference type="Pfam" id="PF01149">
    <property type="entry name" value="Fapy_DNA_glyco"/>
    <property type="match status" value="1"/>
</dbReference>
<dbReference type="FunFam" id="3.20.190.10:FF:000001">
    <property type="entry name" value="Formamidopyrimidine-DNA glycosylase"/>
    <property type="match status" value="1"/>
</dbReference>
<dbReference type="SUPFAM" id="SSF46946">
    <property type="entry name" value="S13-like H2TH domain"/>
    <property type="match status" value="1"/>
</dbReference>
<dbReference type="NCBIfam" id="TIGR00577">
    <property type="entry name" value="fpg"/>
    <property type="match status" value="1"/>
</dbReference>
<feature type="domain" description="FPG-type" evidence="17">
    <location>
        <begin position="239"/>
        <end position="273"/>
    </location>
</feature>
<dbReference type="GeneID" id="98318089"/>
<feature type="active site" description="Proton donor; for delta-elimination activity" evidence="16">
    <location>
        <position position="263"/>
    </location>
</feature>
<proteinExistence type="inferred from homology"/>
<dbReference type="CDD" id="cd08966">
    <property type="entry name" value="EcFpg-like_N"/>
    <property type="match status" value="1"/>
</dbReference>
<evidence type="ECO:0000256" key="8">
    <source>
        <dbReference type="ARBA" id="ARBA00022833"/>
    </source>
</evidence>
<keyword evidence="12 16" id="KW-0511">Multifunctional enzyme</keyword>
<dbReference type="SMART" id="SM01232">
    <property type="entry name" value="H2TH"/>
    <property type="match status" value="1"/>
</dbReference>
<feature type="active site" description="Proton donor" evidence="16">
    <location>
        <position position="3"/>
    </location>
</feature>
<comment type="catalytic activity">
    <reaction evidence="14 16">
        <text>2'-deoxyribonucleotide-(2'-deoxyribose 5'-phosphate)-2'-deoxyribonucleotide-DNA = a 3'-end 2'-deoxyribonucleotide-(2,3-dehydro-2,3-deoxyribose 5'-phosphate)-DNA + a 5'-end 5'-phospho-2'-deoxyribonucleoside-DNA + H(+)</text>
        <dbReference type="Rhea" id="RHEA:66592"/>
        <dbReference type="Rhea" id="RHEA-COMP:13180"/>
        <dbReference type="Rhea" id="RHEA-COMP:16897"/>
        <dbReference type="Rhea" id="RHEA-COMP:17067"/>
        <dbReference type="ChEBI" id="CHEBI:15378"/>
        <dbReference type="ChEBI" id="CHEBI:136412"/>
        <dbReference type="ChEBI" id="CHEBI:157695"/>
        <dbReference type="ChEBI" id="CHEBI:167181"/>
        <dbReference type="EC" id="4.2.99.18"/>
    </reaction>
</comment>
<comment type="caution">
    <text evidence="19">The sequence shown here is derived from an EMBL/GenBank/DDBJ whole genome shotgun (WGS) entry which is preliminary data.</text>
</comment>
<keyword evidence="9 16" id="KW-0238">DNA-binding</keyword>
<protein>
    <recommendedName>
        <fullName evidence="16">Formamidopyrimidine-DNA glycosylase</fullName>
        <shortName evidence="16">Fapy-DNA glycosylase</shortName>
        <ecNumber evidence="16">3.2.2.23</ecNumber>
    </recommendedName>
    <alternativeName>
        <fullName evidence="16">DNA-(apurinic or apyrimidinic site) lyase MutM</fullName>
        <shortName evidence="16">AP lyase MutM</shortName>
        <ecNumber evidence="16">4.2.99.18</ecNumber>
    </alternativeName>
</protein>
<dbReference type="InterPro" id="IPR020629">
    <property type="entry name" value="FPG_Glyclase"/>
</dbReference>
<gene>
    <name evidence="16" type="primary">mutM</name>
    <name evidence="16" type="synonym">fpg</name>
    <name evidence="19" type="ORF">FC89_GL000022</name>
</gene>
<dbReference type="InterPro" id="IPR000214">
    <property type="entry name" value="Znf_DNA_glyclase/AP_lyase"/>
</dbReference>